<gene>
    <name evidence="2" type="ORF">MVEN_00791300</name>
</gene>
<dbReference type="PANTHER" id="PTHR11559">
    <property type="entry name" value="CARBOXYLESTERASE"/>
    <property type="match status" value="1"/>
</dbReference>
<comment type="caution">
    <text evidence="2">The sequence shown here is derived from an EMBL/GenBank/DDBJ whole genome shotgun (WGS) entry which is preliminary data.</text>
</comment>
<dbReference type="AlphaFoldDB" id="A0A8H6YKD0"/>
<sequence>MFIVLRLKHNNQAFGFLGGKEVGAAGVTNLGLRDQIFALEWTQKYISAFGGDPARVVMYLVPSFLHAFSNNFISSGGVSAGAISSNLLLLSNKQNSNSLFRGAFMESGSILKLPHAVDRQSDYDGLVAANNCSASSDTLACLQQVPFESLMATVDNTADLFSYRSLSLTWQPYIDGDVIVQDPYISTSQGLYAKVPIMSGNCDDEGTVFSFSNQNITTDAEFLDYVNSNYLPASTQEQITQIGHLYPEDPTQGSPFNTGTANQLTPEYKRLAAFQGDLIFLAPRRFFLEHTAATQDAWSWLYKRGKDTQYGASHASDLAIWFPANTSNDTIAVDAMINFINTLDPNRPAKNSTVKSSIFWPKWNIPSPAGSSSLLTFNDDRINITADNFRVEPREFLNNLLLGEAIREHE</sequence>
<dbReference type="EMBL" id="JACAZI010000005">
    <property type="protein sequence ID" value="KAF7360599.1"/>
    <property type="molecule type" value="Genomic_DNA"/>
</dbReference>
<dbReference type="Pfam" id="PF00135">
    <property type="entry name" value="COesterase"/>
    <property type="match status" value="1"/>
</dbReference>
<dbReference type="InterPro" id="IPR050309">
    <property type="entry name" value="Type-B_Carboxylest/Lipase"/>
</dbReference>
<feature type="domain" description="Carboxylesterase type B" evidence="1">
    <location>
        <begin position="12"/>
        <end position="354"/>
    </location>
</feature>
<dbReference type="SUPFAM" id="SSF53474">
    <property type="entry name" value="alpha/beta-Hydrolases"/>
    <property type="match status" value="1"/>
</dbReference>
<organism evidence="2 3">
    <name type="scientific">Mycena venus</name>
    <dbReference type="NCBI Taxonomy" id="2733690"/>
    <lineage>
        <taxon>Eukaryota</taxon>
        <taxon>Fungi</taxon>
        <taxon>Dikarya</taxon>
        <taxon>Basidiomycota</taxon>
        <taxon>Agaricomycotina</taxon>
        <taxon>Agaricomycetes</taxon>
        <taxon>Agaricomycetidae</taxon>
        <taxon>Agaricales</taxon>
        <taxon>Marasmiineae</taxon>
        <taxon>Mycenaceae</taxon>
        <taxon>Mycena</taxon>
    </lineage>
</organism>
<evidence type="ECO:0000313" key="3">
    <source>
        <dbReference type="Proteomes" id="UP000620124"/>
    </source>
</evidence>
<dbReference type="OrthoDB" id="408631at2759"/>
<protein>
    <submittedName>
        <fullName evidence="2">Carboxylic ester hydrolase</fullName>
    </submittedName>
</protein>
<accession>A0A8H6YKD0</accession>
<proteinExistence type="predicted"/>
<name>A0A8H6YKD0_9AGAR</name>
<dbReference type="Proteomes" id="UP000620124">
    <property type="component" value="Unassembled WGS sequence"/>
</dbReference>
<keyword evidence="2" id="KW-0378">Hydrolase</keyword>
<keyword evidence="3" id="KW-1185">Reference proteome</keyword>
<dbReference type="InterPro" id="IPR029058">
    <property type="entry name" value="AB_hydrolase_fold"/>
</dbReference>
<evidence type="ECO:0000259" key="1">
    <source>
        <dbReference type="Pfam" id="PF00135"/>
    </source>
</evidence>
<dbReference type="InterPro" id="IPR002018">
    <property type="entry name" value="CarbesteraseB"/>
</dbReference>
<evidence type="ECO:0000313" key="2">
    <source>
        <dbReference type="EMBL" id="KAF7360599.1"/>
    </source>
</evidence>
<reference evidence="2" key="1">
    <citation type="submission" date="2020-05" db="EMBL/GenBank/DDBJ databases">
        <title>Mycena genomes resolve the evolution of fungal bioluminescence.</title>
        <authorList>
            <person name="Tsai I.J."/>
        </authorList>
    </citation>
    <scope>NUCLEOTIDE SEQUENCE</scope>
    <source>
        <strain evidence="2">CCC161011</strain>
    </source>
</reference>
<dbReference type="Gene3D" id="3.40.50.1820">
    <property type="entry name" value="alpha/beta hydrolase"/>
    <property type="match status" value="1"/>
</dbReference>
<dbReference type="GO" id="GO:0016787">
    <property type="term" value="F:hydrolase activity"/>
    <property type="evidence" value="ECO:0007669"/>
    <property type="project" value="UniProtKB-KW"/>
</dbReference>